<evidence type="ECO:0000313" key="4">
    <source>
        <dbReference type="EMBL" id="TES48313.1"/>
    </source>
</evidence>
<dbReference type="GO" id="GO:0004252">
    <property type="term" value="F:serine-type endopeptidase activity"/>
    <property type="evidence" value="ECO:0007669"/>
    <property type="project" value="InterPro"/>
</dbReference>
<gene>
    <name evidence="4" type="ORF">E2L03_14440</name>
</gene>
<name>A0A4Y7WIR6_9BACI</name>
<dbReference type="GO" id="GO:0006508">
    <property type="term" value="P:proteolysis"/>
    <property type="evidence" value="ECO:0007669"/>
    <property type="project" value="UniProtKB-KW"/>
</dbReference>
<feature type="compositionally biased region" description="Acidic residues" evidence="2">
    <location>
        <begin position="10"/>
        <end position="22"/>
    </location>
</feature>
<evidence type="ECO:0000313" key="5">
    <source>
        <dbReference type="Proteomes" id="UP000298210"/>
    </source>
</evidence>
<dbReference type="InterPro" id="IPR043504">
    <property type="entry name" value="Peptidase_S1_PA_chymotrypsin"/>
</dbReference>
<dbReference type="Gene3D" id="2.40.10.10">
    <property type="entry name" value="Trypsin-like serine proteases"/>
    <property type="match status" value="2"/>
</dbReference>
<dbReference type="EMBL" id="SNUX01000003">
    <property type="protein sequence ID" value="TES48313.1"/>
    <property type="molecule type" value="Genomic_DNA"/>
</dbReference>
<protein>
    <submittedName>
        <fullName evidence="4">Serine protease</fullName>
    </submittedName>
</protein>
<keyword evidence="1" id="KW-0378">Hydrolase</keyword>
<dbReference type="SUPFAM" id="SSF50494">
    <property type="entry name" value="Trypsin-like serine proteases"/>
    <property type="match status" value="1"/>
</dbReference>
<dbReference type="AlphaFoldDB" id="A0A4Y7WIR6"/>
<keyword evidence="3" id="KW-1133">Transmembrane helix</keyword>
<dbReference type="Pfam" id="PF13365">
    <property type="entry name" value="Trypsin_2"/>
    <property type="match status" value="1"/>
</dbReference>
<keyword evidence="3" id="KW-0472">Membrane</keyword>
<evidence type="ECO:0000256" key="3">
    <source>
        <dbReference type="SAM" id="Phobius"/>
    </source>
</evidence>
<accession>A0A4Y7WIR6</accession>
<sequence length="252" mass="28351">MSNLSNDSFNYDEEPPLSDFLEDEPKKEKKGRRRFFQIIALLVALALFVQTVSFLFEHYSLNAWQFIQESDSLFKDEAIEAWQSSVVVVETNLGHGTGFFVSEKGEVLTNHHVSDEQGPLWVVTADGKRYSAQSIKHDTEKDLALVRVDAENESFQPLRLAEPTSFLNERVIVIGHPQTHSFIANEGHVSEEIGSYQRLSITNDVYPGHSGSPVLSQEGEVIGIIYARSLEERTHGEGLAIPIQQVLPFLDH</sequence>
<evidence type="ECO:0000256" key="2">
    <source>
        <dbReference type="SAM" id="MobiDB-lite"/>
    </source>
</evidence>
<dbReference type="InterPro" id="IPR001940">
    <property type="entry name" value="Peptidase_S1C"/>
</dbReference>
<comment type="caution">
    <text evidence="4">The sequence shown here is derived from an EMBL/GenBank/DDBJ whole genome shotgun (WGS) entry which is preliminary data.</text>
</comment>
<evidence type="ECO:0000256" key="1">
    <source>
        <dbReference type="ARBA" id="ARBA00022825"/>
    </source>
</evidence>
<dbReference type="PRINTS" id="PR00834">
    <property type="entry name" value="PROTEASES2C"/>
</dbReference>
<organism evidence="4 5">
    <name type="scientific">Shouchella lehensis</name>
    <dbReference type="NCBI Taxonomy" id="300825"/>
    <lineage>
        <taxon>Bacteria</taxon>
        <taxon>Bacillati</taxon>
        <taxon>Bacillota</taxon>
        <taxon>Bacilli</taxon>
        <taxon>Bacillales</taxon>
        <taxon>Bacillaceae</taxon>
        <taxon>Shouchella</taxon>
    </lineage>
</organism>
<reference evidence="4 5" key="1">
    <citation type="submission" date="2019-03" db="EMBL/GenBank/DDBJ databases">
        <authorList>
            <person name="Liu G."/>
        </authorList>
    </citation>
    <scope>NUCLEOTIDE SEQUENCE [LARGE SCALE GENOMIC DNA]</scope>
    <source>
        <strain evidence="4 5">DSM 19099</strain>
    </source>
</reference>
<keyword evidence="1" id="KW-0720">Serine protease</keyword>
<keyword evidence="4" id="KW-0645">Protease</keyword>
<dbReference type="Proteomes" id="UP000298210">
    <property type="component" value="Unassembled WGS sequence"/>
</dbReference>
<dbReference type="InterPro" id="IPR009003">
    <property type="entry name" value="Peptidase_S1_PA"/>
</dbReference>
<feature type="region of interest" description="Disordered" evidence="2">
    <location>
        <begin position="1"/>
        <end position="25"/>
    </location>
</feature>
<proteinExistence type="predicted"/>
<dbReference type="PANTHER" id="PTHR43019">
    <property type="entry name" value="SERINE ENDOPROTEASE DEGS"/>
    <property type="match status" value="1"/>
</dbReference>
<feature type="transmembrane region" description="Helical" evidence="3">
    <location>
        <begin position="35"/>
        <end position="56"/>
    </location>
</feature>
<dbReference type="PANTHER" id="PTHR43019:SF23">
    <property type="entry name" value="PROTEASE DO-LIKE 5, CHLOROPLASTIC"/>
    <property type="match status" value="1"/>
</dbReference>
<keyword evidence="3" id="KW-0812">Transmembrane</keyword>